<dbReference type="Proteomes" id="UP001454036">
    <property type="component" value="Unassembled WGS sequence"/>
</dbReference>
<dbReference type="AlphaFoldDB" id="A0AAV3NMH8"/>
<name>A0AAV3NMH8_LITER</name>
<evidence type="ECO:0000313" key="1">
    <source>
        <dbReference type="EMBL" id="GAA0138963.1"/>
    </source>
</evidence>
<organism evidence="1 2">
    <name type="scientific">Lithospermum erythrorhizon</name>
    <name type="common">Purple gromwell</name>
    <name type="synonym">Lithospermum officinale var. erythrorhizon</name>
    <dbReference type="NCBI Taxonomy" id="34254"/>
    <lineage>
        <taxon>Eukaryota</taxon>
        <taxon>Viridiplantae</taxon>
        <taxon>Streptophyta</taxon>
        <taxon>Embryophyta</taxon>
        <taxon>Tracheophyta</taxon>
        <taxon>Spermatophyta</taxon>
        <taxon>Magnoliopsida</taxon>
        <taxon>eudicotyledons</taxon>
        <taxon>Gunneridae</taxon>
        <taxon>Pentapetalae</taxon>
        <taxon>asterids</taxon>
        <taxon>lamiids</taxon>
        <taxon>Boraginales</taxon>
        <taxon>Boraginaceae</taxon>
        <taxon>Boraginoideae</taxon>
        <taxon>Lithospermeae</taxon>
        <taxon>Lithospermum</taxon>
    </lineage>
</organism>
<gene>
    <name evidence="1" type="ORF">LIER_35006</name>
</gene>
<reference evidence="1 2" key="1">
    <citation type="submission" date="2024-01" db="EMBL/GenBank/DDBJ databases">
        <title>The complete chloroplast genome sequence of Lithospermum erythrorhizon: insights into the phylogenetic relationship among Boraginaceae species and the maternal lineages of purple gromwells.</title>
        <authorList>
            <person name="Okada T."/>
            <person name="Watanabe K."/>
        </authorList>
    </citation>
    <scope>NUCLEOTIDE SEQUENCE [LARGE SCALE GENOMIC DNA]</scope>
</reference>
<accession>A0AAV3NMH8</accession>
<proteinExistence type="predicted"/>
<evidence type="ECO:0000313" key="2">
    <source>
        <dbReference type="Proteomes" id="UP001454036"/>
    </source>
</evidence>
<comment type="caution">
    <text evidence="1">The sequence shown here is derived from an EMBL/GenBank/DDBJ whole genome shotgun (WGS) entry which is preliminary data.</text>
</comment>
<sequence>MNTTLHALSEIFGISCVGRPVRLEEDEVASDSIKCHLSQCEVGACYQLKDLIDKFSDPCAMTTDKHATVYLTYLLWITLFVDKTHSNVPQAYLPLFNNMTIVPAYAWARPLLSIHTTS</sequence>
<evidence type="ECO:0008006" key="3">
    <source>
        <dbReference type="Google" id="ProtNLM"/>
    </source>
</evidence>
<protein>
    <recommendedName>
        <fullName evidence="3">Aminotransferase-like plant mobile domain-containing protein</fullName>
    </recommendedName>
</protein>
<dbReference type="EMBL" id="BAABME010015022">
    <property type="protein sequence ID" value="GAA0138963.1"/>
    <property type="molecule type" value="Genomic_DNA"/>
</dbReference>
<keyword evidence="2" id="KW-1185">Reference proteome</keyword>